<feature type="compositionally biased region" description="Basic and acidic residues" evidence="2">
    <location>
        <begin position="95"/>
        <end position="108"/>
    </location>
</feature>
<reference evidence="3" key="1">
    <citation type="submission" date="2019-07" db="EMBL/GenBank/DDBJ databases">
        <authorList>
            <person name="Dittberner H."/>
        </authorList>
    </citation>
    <scope>NUCLEOTIDE SEQUENCE [LARGE SCALE GENOMIC DNA]</scope>
</reference>
<dbReference type="AlphaFoldDB" id="A0A565AS97"/>
<feature type="region of interest" description="Disordered" evidence="2">
    <location>
        <begin position="86"/>
        <end position="128"/>
    </location>
</feature>
<evidence type="ECO:0000313" key="4">
    <source>
        <dbReference type="Proteomes" id="UP000489600"/>
    </source>
</evidence>
<name>A0A565AS97_9BRAS</name>
<accession>A0A565AS97</accession>
<gene>
    <name evidence="3" type="ORF">ANE_LOCUS2414</name>
</gene>
<dbReference type="EMBL" id="CABITT030000001">
    <property type="protein sequence ID" value="VVA91969.1"/>
    <property type="molecule type" value="Genomic_DNA"/>
</dbReference>
<evidence type="ECO:0000256" key="1">
    <source>
        <dbReference type="SAM" id="Coils"/>
    </source>
</evidence>
<keyword evidence="1" id="KW-0175">Coiled coil</keyword>
<protein>
    <submittedName>
        <fullName evidence="3">Uncharacterized protein</fullName>
    </submittedName>
</protein>
<sequence>MSRTKKVLNPITGAESPVIDLADRVEEIAEKLDSSIKETRRRLDSMEAAIEEIWKLVMGENRKSETLKVQRREEAISSVQIHQADDQEVQSIEATESRKGKMIEEKDSNSVAESSIQEREASNEMGSMSHVSNQIESSQHKVCLSDLEPNCRVSNESRDVLVEFIYVFVKNNSLLSEVSGFIFDESRSVLGGVWLLSMLFGIVASELVMKVEFHLQSDFGMDASQSGFGIFRLKTTKRRTVTEDEEKHSHYGKIKDNVMQTKSLELSDFILDHGLQEDIVSILATYPVIQPQQMETSTCEDRQMATWTCSNG</sequence>
<evidence type="ECO:0000256" key="2">
    <source>
        <dbReference type="SAM" id="MobiDB-lite"/>
    </source>
</evidence>
<organism evidence="3 4">
    <name type="scientific">Arabis nemorensis</name>
    <dbReference type="NCBI Taxonomy" id="586526"/>
    <lineage>
        <taxon>Eukaryota</taxon>
        <taxon>Viridiplantae</taxon>
        <taxon>Streptophyta</taxon>
        <taxon>Embryophyta</taxon>
        <taxon>Tracheophyta</taxon>
        <taxon>Spermatophyta</taxon>
        <taxon>Magnoliopsida</taxon>
        <taxon>eudicotyledons</taxon>
        <taxon>Gunneridae</taxon>
        <taxon>Pentapetalae</taxon>
        <taxon>rosids</taxon>
        <taxon>malvids</taxon>
        <taxon>Brassicales</taxon>
        <taxon>Brassicaceae</taxon>
        <taxon>Arabideae</taxon>
        <taxon>Arabis</taxon>
    </lineage>
</organism>
<keyword evidence="4" id="KW-1185">Reference proteome</keyword>
<proteinExistence type="predicted"/>
<dbReference type="Proteomes" id="UP000489600">
    <property type="component" value="Unassembled WGS sequence"/>
</dbReference>
<feature type="coiled-coil region" evidence="1">
    <location>
        <begin position="22"/>
        <end position="49"/>
    </location>
</feature>
<evidence type="ECO:0000313" key="3">
    <source>
        <dbReference type="EMBL" id="VVA91969.1"/>
    </source>
</evidence>
<comment type="caution">
    <text evidence="3">The sequence shown here is derived from an EMBL/GenBank/DDBJ whole genome shotgun (WGS) entry which is preliminary data.</text>
</comment>